<reference evidence="4" key="1">
    <citation type="journal article" date="2021" name="Nat. Commun.">
        <title>Genetic determinants of endophytism in the Arabidopsis root mycobiome.</title>
        <authorList>
            <person name="Mesny F."/>
            <person name="Miyauchi S."/>
            <person name="Thiergart T."/>
            <person name="Pickel B."/>
            <person name="Atanasova L."/>
            <person name="Karlsson M."/>
            <person name="Huettel B."/>
            <person name="Barry K.W."/>
            <person name="Haridas S."/>
            <person name="Chen C."/>
            <person name="Bauer D."/>
            <person name="Andreopoulos W."/>
            <person name="Pangilinan J."/>
            <person name="LaButti K."/>
            <person name="Riley R."/>
            <person name="Lipzen A."/>
            <person name="Clum A."/>
            <person name="Drula E."/>
            <person name="Henrissat B."/>
            <person name="Kohler A."/>
            <person name="Grigoriev I.V."/>
            <person name="Martin F.M."/>
            <person name="Hacquard S."/>
        </authorList>
    </citation>
    <scope>NUCLEOTIDE SEQUENCE</scope>
    <source>
        <strain evidence="4">MPI-SDFR-AT-0120</strain>
    </source>
</reference>
<protein>
    <recommendedName>
        <fullName evidence="3">Asl1-like glycosyl hydrolase catalytic domain-containing protein</fullName>
    </recommendedName>
</protein>
<organism evidence="4 5">
    <name type="scientific">Paraphoma chrysanthemicola</name>
    <dbReference type="NCBI Taxonomy" id="798071"/>
    <lineage>
        <taxon>Eukaryota</taxon>
        <taxon>Fungi</taxon>
        <taxon>Dikarya</taxon>
        <taxon>Ascomycota</taxon>
        <taxon>Pezizomycotina</taxon>
        <taxon>Dothideomycetes</taxon>
        <taxon>Pleosporomycetidae</taxon>
        <taxon>Pleosporales</taxon>
        <taxon>Pleosporineae</taxon>
        <taxon>Phaeosphaeriaceae</taxon>
        <taxon>Paraphoma</taxon>
    </lineage>
</organism>
<dbReference type="InterPro" id="IPR053183">
    <property type="entry name" value="ASL1"/>
</dbReference>
<feature type="region of interest" description="Disordered" evidence="1">
    <location>
        <begin position="23"/>
        <end position="44"/>
    </location>
</feature>
<evidence type="ECO:0000256" key="2">
    <source>
        <dbReference type="SAM" id="SignalP"/>
    </source>
</evidence>
<dbReference type="InterPro" id="IPR017853">
    <property type="entry name" value="GH"/>
</dbReference>
<feature type="signal peptide" evidence="2">
    <location>
        <begin position="1"/>
        <end position="23"/>
    </location>
</feature>
<dbReference type="OrthoDB" id="5985073at2759"/>
<dbReference type="Proteomes" id="UP000813461">
    <property type="component" value="Unassembled WGS sequence"/>
</dbReference>
<feature type="domain" description="Asl1-like glycosyl hydrolase catalytic" evidence="3">
    <location>
        <begin position="44"/>
        <end position="279"/>
    </location>
</feature>
<dbReference type="AlphaFoldDB" id="A0A8K0QV10"/>
<dbReference type="Gene3D" id="3.20.20.80">
    <property type="entry name" value="Glycosidases"/>
    <property type="match status" value="1"/>
</dbReference>
<dbReference type="SUPFAM" id="SSF51445">
    <property type="entry name" value="(Trans)glycosidases"/>
    <property type="match status" value="1"/>
</dbReference>
<evidence type="ECO:0000256" key="1">
    <source>
        <dbReference type="SAM" id="MobiDB-lite"/>
    </source>
</evidence>
<evidence type="ECO:0000259" key="3">
    <source>
        <dbReference type="Pfam" id="PF11790"/>
    </source>
</evidence>
<comment type="caution">
    <text evidence="4">The sequence shown here is derived from an EMBL/GenBank/DDBJ whole genome shotgun (WGS) entry which is preliminary data.</text>
</comment>
<proteinExistence type="predicted"/>
<dbReference type="GO" id="GO:0009277">
    <property type="term" value="C:fungal-type cell wall"/>
    <property type="evidence" value="ECO:0007669"/>
    <property type="project" value="TreeGrafter"/>
</dbReference>
<keyword evidence="2" id="KW-0732">Signal</keyword>
<feature type="chain" id="PRO_5035466136" description="Asl1-like glycosyl hydrolase catalytic domain-containing protein" evidence="2">
    <location>
        <begin position="24"/>
        <end position="285"/>
    </location>
</feature>
<feature type="compositionally biased region" description="Basic and acidic residues" evidence="1">
    <location>
        <begin position="27"/>
        <end position="40"/>
    </location>
</feature>
<evidence type="ECO:0000313" key="4">
    <source>
        <dbReference type="EMBL" id="KAH7073176.1"/>
    </source>
</evidence>
<name>A0A8K0QV10_9PLEO</name>
<dbReference type="Pfam" id="PF11790">
    <property type="entry name" value="Glyco_hydro_cc"/>
    <property type="match status" value="1"/>
</dbReference>
<dbReference type="PANTHER" id="PTHR34154:SF10">
    <property type="entry name" value="ASL1-LIKE GLYCOSYL HYDROLASE CATALYTIC DOMAIN-CONTAINING PROTEIN"/>
    <property type="match status" value="1"/>
</dbReference>
<dbReference type="InterPro" id="IPR024655">
    <property type="entry name" value="Asl1_glyco_hydro_catalytic"/>
</dbReference>
<dbReference type="GO" id="GO:0071966">
    <property type="term" value="P:fungal-type cell wall polysaccharide metabolic process"/>
    <property type="evidence" value="ECO:0007669"/>
    <property type="project" value="TreeGrafter"/>
</dbReference>
<keyword evidence="5" id="KW-1185">Reference proteome</keyword>
<dbReference type="PANTHER" id="PTHR34154">
    <property type="entry name" value="ALKALI-SENSITIVE LINKAGE PROTEIN 1"/>
    <property type="match status" value="1"/>
</dbReference>
<gene>
    <name evidence="4" type="ORF">FB567DRAFT_194607</name>
</gene>
<accession>A0A8K0QV10</accession>
<evidence type="ECO:0000313" key="5">
    <source>
        <dbReference type="Proteomes" id="UP000813461"/>
    </source>
</evidence>
<sequence>MLYTLFTFWAICLALLTTTTTTATPLTKRDPPPEKPDPQNRRRGVAFNNPAYVKYFTQFHNSHIKWAYNWASDSPDVGLEFIPMLWSNRNEHTSGWFANVRKACGVIVQNPTHLLGFNEPDMCAHGAGGSCLSVTDAVQTWRTHMDTTKSYKNLMYLGSPAVTNSADADKGLNWLRDFLQQCTGCKIDFICIHWYADASAVQYFKNHVAAARALAGGRPIWITEFAATGTESQVKRFMDEVIPWLDEQVDVHRYAYFMAAPGLLVNPLGNGLSEVGRHYATWTKP</sequence>
<dbReference type="EMBL" id="JAGMVJ010000022">
    <property type="protein sequence ID" value="KAH7073176.1"/>
    <property type="molecule type" value="Genomic_DNA"/>
</dbReference>